<evidence type="ECO:0000313" key="2">
    <source>
        <dbReference type="Proteomes" id="UP000482960"/>
    </source>
</evidence>
<protein>
    <recommendedName>
        <fullName evidence="3">S-adenosyl methyltransferase</fullName>
    </recommendedName>
</protein>
<dbReference type="EMBL" id="BLPG01000001">
    <property type="protein sequence ID" value="GFJ94654.1"/>
    <property type="molecule type" value="Genomic_DNA"/>
</dbReference>
<dbReference type="InterPro" id="IPR029063">
    <property type="entry name" value="SAM-dependent_MTases_sf"/>
</dbReference>
<dbReference type="Proteomes" id="UP000482960">
    <property type="component" value="Unassembled WGS sequence"/>
</dbReference>
<dbReference type="RefSeq" id="WP_173081844.1">
    <property type="nucleotide sequence ID" value="NZ_BAABJB010000020.1"/>
</dbReference>
<accession>A0A6V8LED9</accession>
<dbReference type="PIRSF" id="PIRSF017393">
    <property type="entry name" value="MTase_SAV2177"/>
    <property type="match status" value="1"/>
</dbReference>
<dbReference type="AlphaFoldDB" id="A0A6V8LED9"/>
<dbReference type="CDD" id="cd02440">
    <property type="entry name" value="AdoMet_MTases"/>
    <property type="match status" value="1"/>
</dbReference>
<dbReference type="Pfam" id="PF04672">
    <property type="entry name" value="Methyltransf_19"/>
    <property type="match status" value="1"/>
</dbReference>
<dbReference type="InterPro" id="IPR006764">
    <property type="entry name" value="SAM_dep_MeTrfase_SAV2177_type"/>
</dbReference>
<gene>
    <name evidence="1" type="ORF">Prum_082960</name>
</gene>
<sequence length="269" mass="29479">MPDGDESWYRKLDLDSPSPARVYDYFLGGSHNFAVDREMAARLSAIKPNLGDTMRANRAFLRRAVRFLAEAGVRQFLDLGSGVPTVGNVHEIAQKHAADARVVYVDIDPIAAAHSASILAVDPQADVIRADLLDADRVLADPTVRGLIDFAEPVAVLLVGVLHHLPGTRPLDAVRRYRDAIAPGGYLVLSVATFEGRPESEMEPFKQEYDKAYGRGADTMTLRSRAEALAYFDGFALLEPGLVLTTDWRPETDWPTGPIHTYAAVGRKP</sequence>
<evidence type="ECO:0000313" key="1">
    <source>
        <dbReference type="EMBL" id="GFJ94654.1"/>
    </source>
</evidence>
<organism evidence="1 2">
    <name type="scientific">Phytohabitans rumicis</name>
    <dbReference type="NCBI Taxonomy" id="1076125"/>
    <lineage>
        <taxon>Bacteria</taxon>
        <taxon>Bacillati</taxon>
        <taxon>Actinomycetota</taxon>
        <taxon>Actinomycetes</taxon>
        <taxon>Micromonosporales</taxon>
        <taxon>Micromonosporaceae</taxon>
    </lineage>
</organism>
<keyword evidence="2" id="KW-1185">Reference proteome</keyword>
<evidence type="ECO:0008006" key="3">
    <source>
        <dbReference type="Google" id="ProtNLM"/>
    </source>
</evidence>
<name>A0A6V8LED9_9ACTN</name>
<reference evidence="1 2" key="2">
    <citation type="submission" date="2020-03" db="EMBL/GenBank/DDBJ databases">
        <authorList>
            <person name="Ichikawa N."/>
            <person name="Kimura A."/>
            <person name="Kitahashi Y."/>
            <person name="Uohara A."/>
        </authorList>
    </citation>
    <scope>NUCLEOTIDE SEQUENCE [LARGE SCALE GENOMIC DNA]</scope>
    <source>
        <strain evidence="1 2">NBRC 108638</strain>
    </source>
</reference>
<dbReference type="Gene3D" id="3.40.50.150">
    <property type="entry name" value="Vaccinia Virus protein VP39"/>
    <property type="match status" value="1"/>
</dbReference>
<dbReference type="SUPFAM" id="SSF53335">
    <property type="entry name" value="S-adenosyl-L-methionine-dependent methyltransferases"/>
    <property type="match status" value="1"/>
</dbReference>
<reference evidence="1 2" key="1">
    <citation type="submission" date="2020-03" db="EMBL/GenBank/DDBJ databases">
        <title>Whole genome shotgun sequence of Phytohabitans rumicis NBRC 108638.</title>
        <authorList>
            <person name="Komaki H."/>
            <person name="Tamura T."/>
        </authorList>
    </citation>
    <scope>NUCLEOTIDE SEQUENCE [LARGE SCALE GENOMIC DNA]</scope>
    <source>
        <strain evidence="1 2">NBRC 108638</strain>
    </source>
</reference>
<comment type="caution">
    <text evidence="1">The sequence shown here is derived from an EMBL/GenBank/DDBJ whole genome shotgun (WGS) entry which is preliminary data.</text>
</comment>
<proteinExistence type="predicted"/>